<dbReference type="Pfam" id="PF24677">
    <property type="entry name" value="DUF7657"/>
    <property type="match status" value="1"/>
</dbReference>
<dbReference type="OrthoDB" id="3176622at2"/>
<proteinExistence type="predicted"/>
<organism evidence="4 5">
    <name type="scientific">Orlajensenia flava</name>
    <dbReference type="NCBI Taxonomy" id="2565934"/>
    <lineage>
        <taxon>Bacteria</taxon>
        <taxon>Bacillati</taxon>
        <taxon>Actinomycetota</taxon>
        <taxon>Actinomycetes</taxon>
        <taxon>Micrococcales</taxon>
        <taxon>Microbacteriaceae</taxon>
        <taxon>Orlajensenia</taxon>
    </lineage>
</organism>
<feature type="transmembrane region" description="Helical" evidence="1">
    <location>
        <begin position="40"/>
        <end position="60"/>
    </location>
</feature>
<dbReference type="RefSeq" id="WP_136421235.1">
    <property type="nucleotide sequence ID" value="NZ_SSSN01000002.1"/>
</dbReference>
<dbReference type="InterPro" id="IPR056071">
    <property type="entry name" value="DUF7654"/>
</dbReference>
<accession>A0A4S4G1R7</accession>
<feature type="transmembrane region" description="Helical" evidence="1">
    <location>
        <begin position="228"/>
        <end position="245"/>
    </location>
</feature>
<feature type="domain" description="DUF7657" evidence="3">
    <location>
        <begin position="46"/>
        <end position="446"/>
    </location>
</feature>
<evidence type="ECO:0000259" key="3">
    <source>
        <dbReference type="Pfam" id="PF24677"/>
    </source>
</evidence>
<evidence type="ECO:0000313" key="4">
    <source>
        <dbReference type="EMBL" id="THG36066.1"/>
    </source>
</evidence>
<feature type="transmembrane region" description="Helical" evidence="1">
    <location>
        <begin position="204"/>
        <end position="221"/>
    </location>
</feature>
<evidence type="ECO:0008006" key="6">
    <source>
        <dbReference type="Google" id="ProtNLM"/>
    </source>
</evidence>
<feature type="transmembrane region" description="Helical" evidence="1">
    <location>
        <begin position="156"/>
        <end position="174"/>
    </location>
</feature>
<name>A0A4S4G1R7_9MICO</name>
<protein>
    <recommendedName>
        <fullName evidence="6">Glycosyltransferase RgtA/B/C/D-like domain-containing protein</fullName>
    </recommendedName>
</protein>
<keyword evidence="1" id="KW-1133">Transmembrane helix</keyword>
<dbReference type="AlphaFoldDB" id="A0A4S4G1R7"/>
<feature type="transmembrane region" description="Helical" evidence="1">
    <location>
        <begin position="488"/>
        <end position="505"/>
    </location>
</feature>
<comment type="caution">
    <text evidence="4">The sequence shown here is derived from an EMBL/GenBank/DDBJ whole genome shotgun (WGS) entry which is preliminary data.</text>
</comment>
<feature type="transmembrane region" description="Helical" evidence="1">
    <location>
        <begin position="251"/>
        <end position="268"/>
    </location>
</feature>
<gene>
    <name evidence="4" type="ORF">E6C70_00530</name>
</gene>
<evidence type="ECO:0000259" key="2">
    <source>
        <dbReference type="Pfam" id="PF24672"/>
    </source>
</evidence>
<feature type="transmembrane region" description="Helical" evidence="1">
    <location>
        <begin position="181"/>
        <end position="198"/>
    </location>
</feature>
<feature type="transmembrane region" description="Helical" evidence="1">
    <location>
        <begin position="428"/>
        <end position="447"/>
    </location>
</feature>
<dbReference type="Pfam" id="PF24672">
    <property type="entry name" value="DUF7654"/>
    <property type="match status" value="1"/>
</dbReference>
<keyword evidence="5" id="KW-1185">Reference proteome</keyword>
<keyword evidence="1" id="KW-0472">Membrane</keyword>
<sequence>MPEAATIEPRDSRWTPLRRWTIAYRRQIQPGPDGLPRMRVLLAFPALLLILGIVLVGFGINGSSSGAFHSDIAYGSDPALLAGGPQLTRSDEWNVQTVWAIAQIEQGLPLENQTFPGGMDATVPQDLPRADWSVAFRPHLWGFLFLDPGHAIAFKWWLPGLALAAAAYAFLVTVMPRRPGVSAMLAIGFFFSPLFQWWYLATTLWPAAWALAMMAALVWAFRSNSRASRWIWAAIIGYLTVVMAMGIYVPFIVPAVIVVAFFTIGLVIDQGRRGMPFRRIFARVAPIVVGGVVASAITLVWLYEKRTTIDAFLGTAYPGARSTPTGGSDALTFASAVGSSFTQALNSQRPGLLGANSSEASTFFYIGIFLLPVIVWIIVRQARSHRRLPWELIALTTSVVLLLAYLYIPGWDAVAKVFLLDKTIAARVRLGLGLASLGMLAYTIRYLDEHRVKAGLWLSAIPAGLFLLSQFAIGFVAWRAIPAMLDPVLFWPLWAVLSAAVIFLVPRRRIRLAAAAFLIVTVAGSGLSNPVYVGVLDLRSTAVSQAVQKIDDADPQPWVGVGNRLTTAVLLESGVEAYNGFQGAPSRQMWGVIDPSSQYEYQWNRLAGVNWVPGPGEPVVSNPAADQIEATFDGCSAFAQRNVGYVLSSDKRLDTTCLEEVDSFEYPKATQTIYRVVPQG</sequence>
<keyword evidence="1" id="KW-0812">Transmembrane</keyword>
<feature type="transmembrane region" description="Helical" evidence="1">
    <location>
        <begin position="512"/>
        <end position="535"/>
    </location>
</feature>
<evidence type="ECO:0000313" key="5">
    <source>
        <dbReference type="Proteomes" id="UP000307380"/>
    </source>
</evidence>
<reference evidence="4 5" key="1">
    <citation type="submission" date="2019-04" db="EMBL/GenBank/DDBJ databases">
        <authorList>
            <person name="Jiang L."/>
        </authorList>
    </citation>
    <scope>NUCLEOTIDE SEQUENCE [LARGE SCALE GENOMIC DNA]</scope>
    <source>
        <strain evidence="4 5">YIM 131861</strain>
    </source>
</reference>
<dbReference type="InterPro" id="IPR056074">
    <property type="entry name" value="DUF7657"/>
</dbReference>
<feature type="domain" description="DUF7654" evidence="2">
    <location>
        <begin position="537"/>
        <end position="678"/>
    </location>
</feature>
<feature type="transmembrane region" description="Helical" evidence="1">
    <location>
        <begin position="454"/>
        <end position="476"/>
    </location>
</feature>
<dbReference type="EMBL" id="SSSN01000002">
    <property type="protein sequence ID" value="THG36066.1"/>
    <property type="molecule type" value="Genomic_DNA"/>
</dbReference>
<evidence type="ECO:0000256" key="1">
    <source>
        <dbReference type="SAM" id="Phobius"/>
    </source>
</evidence>
<feature type="transmembrane region" description="Helical" evidence="1">
    <location>
        <begin position="280"/>
        <end position="303"/>
    </location>
</feature>
<feature type="transmembrane region" description="Helical" evidence="1">
    <location>
        <begin position="388"/>
        <end position="408"/>
    </location>
</feature>
<feature type="transmembrane region" description="Helical" evidence="1">
    <location>
        <begin position="362"/>
        <end position="379"/>
    </location>
</feature>
<dbReference type="Proteomes" id="UP000307380">
    <property type="component" value="Unassembled WGS sequence"/>
</dbReference>